<protein>
    <submittedName>
        <fullName evidence="6">Sugar-binding transcriptional regulator</fullName>
    </submittedName>
</protein>
<evidence type="ECO:0000256" key="1">
    <source>
        <dbReference type="ARBA" id="ARBA00010466"/>
    </source>
</evidence>
<sequence length="314" mass="34187">MSKASDKLDLATRAAWLYYVAGHTQNEIARTLDISRPVAQRLVAFAVERNLIRVRVDHRVADCLALAEQLQRRYRLSFCEVVPIDNDQPDAISRKLAVAGAQVMEQFLLREKPMIIAVSSGRTLKAAVDQIAQVERPQHKLVSLVGAIAQDGSSNRYDVAMHMSERTGSKHFMLPAPLFADNEAERDQWCSHRLYGIVEALSSQADVAFVGVGDIGPRCPLHEDGFITTEEVGELAELGAVAELLGSPIDAEGLRVRSSTEARVTSIRLDSPPTRPTIGFAGGPRKQQAIIAALKGGWLSGLVTDEQCARAALA</sequence>
<evidence type="ECO:0000256" key="2">
    <source>
        <dbReference type="ARBA" id="ARBA00023015"/>
    </source>
</evidence>
<name>A0A494XD03_9BURK</name>
<gene>
    <name evidence="6" type="ORF">D7S86_22015</name>
</gene>
<keyword evidence="4" id="KW-0804">Transcription</keyword>
<dbReference type="InterPro" id="IPR051054">
    <property type="entry name" value="SorC_transcr_regulators"/>
</dbReference>
<evidence type="ECO:0000313" key="6">
    <source>
        <dbReference type="EMBL" id="RKP48677.1"/>
    </source>
</evidence>
<keyword evidence="2" id="KW-0805">Transcription regulation</keyword>
<comment type="similarity">
    <text evidence="1">Belongs to the SorC transcriptional regulatory family.</text>
</comment>
<dbReference type="Pfam" id="PF04198">
    <property type="entry name" value="Sugar-bind"/>
    <property type="match status" value="1"/>
</dbReference>
<dbReference type="InterPro" id="IPR037171">
    <property type="entry name" value="NagB/RpiA_transferase-like"/>
</dbReference>
<keyword evidence="7" id="KW-1185">Reference proteome</keyword>
<dbReference type="Gene3D" id="3.40.50.1360">
    <property type="match status" value="1"/>
</dbReference>
<comment type="caution">
    <text evidence="6">The sequence shown here is derived from an EMBL/GenBank/DDBJ whole genome shotgun (WGS) entry which is preliminary data.</text>
</comment>
<dbReference type="OrthoDB" id="7065657at2"/>
<evidence type="ECO:0000256" key="4">
    <source>
        <dbReference type="ARBA" id="ARBA00023163"/>
    </source>
</evidence>
<dbReference type="PANTHER" id="PTHR34294:SF1">
    <property type="entry name" value="TRANSCRIPTIONAL REGULATOR LSRR"/>
    <property type="match status" value="1"/>
</dbReference>
<organism evidence="6 7">
    <name type="scientific">Pararobbsia silviterrae</name>
    <dbReference type="NCBI Taxonomy" id="1792498"/>
    <lineage>
        <taxon>Bacteria</taxon>
        <taxon>Pseudomonadati</taxon>
        <taxon>Pseudomonadota</taxon>
        <taxon>Betaproteobacteria</taxon>
        <taxon>Burkholderiales</taxon>
        <taxon>Burkholderiaceae</taxon>
        <taxon>Pararobbsia</taxon>
    </lineage>
</organism>
<dbReference type="GO" id="GO:0030246">
    <property type="term" value="F:carbohydrate binding"/>
    <property type="evidence" value="ECO:0007669"/>
    <property type="project" value="InterPro"/>
</dbReference>
<dbReference type="SUPFAM" id="SSF100950">
    <property type="entry name" value="NagB/RpiA/CoA transferase-like"/>
    <property type="match status" value="1"/>
</dbReference>
<dbReference type="Gene3D" id="1.10.10.10">
    <property type="entry name" value="Winged helix-like DNA-binding domain superfamily/Winged helix DNA-binding domain"/>
    <property type="match status" value="1"/>
</dbReference>
<dbReference type="Proteomes" id="UP000270342">
    <property type="component" value="Unassembled WGS sequence"/>
</dbReference>
<evidence type="ECO:0000259" key="5">
    <source>
        <dbReference type="Pfam" id="PF04198"/>
    </source>
</evidence>
<dbReference type="InterPro" id="IPR036388">
    <property type="entry name" value="WH-like_DNA-bd_sf"/>
</dbReference>
<dbReference type="EMBL" id="RBZU01000011">
    <property type="protein sequence ID" value="RKP48677.1"/>
    <property type="molecule type" value="Genomic_DNA"/>
</dbReference>
<reference evidence="6 7" key="1">
    <citation type="submission" date="2018-10" db="EMBL/GenBank/DDBJ databases">
        <title>Robbsia sp. DHC34, isolated from soil.</title>
        <authorList>
            <person name="Gao Z.-H."/>
            <person name="Qiu L.-H."/>
        </authorList>
    </citation>
    <scope>NUCLEOTIDE SEQUENCE [LARGE SCALE GENOMIC DNA]</scope>
    <source>
        <strain evidence="6 7">DHC34</strain>
    </source>
</reference>
<evidence type="ECO:0000313" key="7">
    <source>
        <dbReference type="Proteomes" id="UP000270342"/>
    </source>
</evidence>
<accession>A0A494XD03</accession>
<proteinExistence type="inferred from homology"/>
<dbReference type="PANTHER" id="PTHR34294">
    <property type="entry name" value="TRANSCRIPTIONAL REGULATOR-RELATED"/>
    <property type="match status" value="1"/>
</dbReference>
<evidence type="ECO:0000256" key="3">
    <source>
        <dbReference type="ARBA" id="ARBA00023125"/>
    </source>
</evidence>
<dbReference type="InterPro" id="IPR007324">
    <property type="entry name" value="Sugar-bd_dom_put"/>
</dbReference>
<dbReference type="RefSeq" id="WP_121089335.1">
    <property type="nucleotide sequence ID" value="NZ_RBZU01000011.1"/>
</dbReference>
<feature type="domain" description="Sugar-binding" evidence="5">
    <location>
        <begin position="59"/>
        <end position="313"/>
    </location>
</feature>
<dbReference type="GO" id="GO:0003677">
    <property type="term" value="F:DNA binding"/>
    <property type="evidence" value="ECO:0007669"/>
    <property type="project" value="UniProtKB-KW"/>
</dbReference>
<dbReference type="AlphaFoldDB" id="A0A494XD03"/>
<keyword evidence="3" id="KW-0238">DNA-binding</keyword>